<accession>A0A9P8PZN6</accession>
<organism evidence="2 3">
    <name type="scientific">Wickerhamomyces pijperi</name>
    <name type="common">Yeast</name>
    <name type="synonym">Pichia pijperi</name>
    <dbReference type="NCBI Taxonomy" id="599730"/>
    <lineage>
        <taxon>Eukaryota</taxon>
        <taxon>Fungi</taxon>
        <taxon>Dikarya</taxon>
        <taxon>Ascomycota</taxon>
        <taxon>Saccharomycotina</taxon>
        <taxon>Saccharomycetes</taxon>
        <taxon>Phaffomycetales</taxon>
        <taxon>Wickerhamomycetaceae</taxon>
        <taxon>Wickerhamomyces</taxon>
    </lineage>
</organism>
<dbReference type="EMBL" id="JAEUBG010004487">
    <property type="protein sequence ID" value="KAH3681296.1"/>
    <property type="molecule type" value="Genomic_DNA"/>
</dbReference>
<evidence type="ECO:0000256" key="1">
    <source>
        <dbReference type="SAM" id="SignalP"/>
    </source>
</evidence>
<feature type="signal peptide" evidence="1">
    <location>
        <begin position="1"/>
        <end position="16"/>
    </location>
</feature>
<name>A0A9P8PZN6_WICPI</name>
<dbReference type="OrthoDB" id="10604400at2759"/>
<reference evidence="2" key="1">
    <citation type="journal article" date="2021" name="Open Biol.">
        <title>Shared evolutionary footprints suggest mitochondrial oxidative damage underlies multiple complex I losses in fungi.</title>
        <authorList>
            <person name="Schikora-Tamarit M.A."/>
            <person name="Marcet-Houben M."/>
            <person name="Nosek J."/>
            <person name="Gabaldon T."/>
        </authorList>
    </citation>
    <scope>NUCLEOTIDE SEQUENCE</scope>
    <source>
        <strain evidence="2">CBS2887</strain>
    </source>
</reference>
<evidence type="ECO:0000313" key="2">
    <source>
        <dbReference type="EMBL" id="KAH3681296.1"/>
    </source>
</evidence>
<gene>
    <name evidence="2" type="ORF">WICPIJ_007741</name>
</gene>
<keyword evidence="3" id="KW-1185">Reference proteome</keyword>
<comment type="caution">
    <text evidence="2">The sequence shown here is derived from an EMBL/GenBank/DDBJ whole genome shotgun (WGS) entry which is preliminary data.</text>
</comment>
<proteinExistence type="predicted"/>
<dbReference type="Proteomes" id="UP000774326">
    <property type="component" value="Unassembled WGS sequence"/>
</dbReference>
<reference evidence="2" key="2">
    <citation type="submission" date="2021-01" db="EMBL/GenBank/DDBJ databases">
        <authorList>
            <person name="Schikora-Tamarit M.A."/>
        </authorList>
    </citation>
    <scope>NUCLEOTIDE SEQUENCE</scope>
    <source>
        <strain evidence="2">CBS2887</strain>
    </source>
</reference>
<feature type="chain" id="PRO_5040132891" evidence="1">
    <location>
        <begin position="17"/>
        <end position="274"/>
    </location>
</feature>
<keyword evidence="1" id="KW-0732">Signal</keyword>
<dbReference type="AlphaFoldDB" id="A0A9P8PZN6"/>
<sequence length="274" mass="31874">MEVVALAFFLTTCTVATICRLLRQNYESSHTLSKDDRIIPLEGNINRLLFTIHDRSTIFIKSEGTSGTTKTIYKLERTGTNWHLYTCYDVNNQKLVSTLNNSVTEKFVVLNNTSNYNRQSPLNTSISIMKLNFNWFLNLIFYNWWFQYDAVAQFSFGSDTIVSWEGLRYLEIITKERKVLFTGLNNNNNNTSEGSLHDSAMVNLRQRVVEVSDYDNEINGFVLAFDYSRINMEIMLSTFLIALLVQSYRFDWYVSMAESKLRRIVNRAQVNNMV</sequence>
<evidence type="ECO:0000313" key="3">
    <source>
        <dbReference type="Proteomes" id="UP000774326"/>
    </source>
</evidence>
<protein>
    <submittedName>
        <fullName evidence="2">Uncharacterized protein</fullName>
    </submittedName>
</protein>